<feature type="transmembrane region" description="Helical" evidence="1">
    <location>
        <begin position="170"/>
        <end position="189"/>
    </location>
</feature>
<feature type="transmembrane region" description="Helical" evidence="1">
    <location>
        <begin position="195"/>
        <end position="219"/>
    </location>
</feature>
<evidence type="ECO:0000313" key="2">
    <source>
        <dbReference type="EMBL" id="TCM70886.1"/>
    </source>
</evidence>
<dbReference type="AlphaFoldDB" id="A0A4R1Y2T4"/>
<organism evidence="2 3">
    <name type="scientific">Acinetobacter calcoaceticus</name>
    <dbReference type="NCBI Taxonomy" id="471"/>
    <lineage>
        <taxon>Bacteria</taxon>
        <taxon>Pseudomonadati</taxon>
        <taxon>Pseudomonadota</taxon>
        <taxon>Gammaproteobacteria</taxon>
        <taxon>Moraxellales</taxon>
        <taxon>Moraxellaceae</taxon>
        <taxon>Acinetobacter</taxon>
        <taxon>Acinetobacter calcoaceticus/baumannii complex</taxon>
    </lineage>
</organism>
<dbReference type="EMBL" id="SLVJ01000001">
    <property type="protein sequence ID" value="TCM70886.1"/>
    <property type="molecule type" value="Genomic_DNA"/>
</dbReference>
<dbReference type="InterPro" id="IPR025238">
    <property type="entry name" value="DUF4184"/>
</dbReference>
<keyword evidence="1" id="KW-0472">Membrane</keyword>
<protein>
    <submittedName>
        <fullName evidence="2">Uncharacterized protein DUF4184</fullName>
    </submittedName>
</protein>
<feature type="transmembrane region" description="Helical" evidence="1">
    <location>
        <begin position="133"/>
        <end position="150"/>
    </location>
</feature>
<evidence type="ECO:0000313" key="3">
    <source>
        <dbReference type="Proteomes" id="UP000294963"/>
    </source>
</evidence>
<dbReference type="Pfam" id="PF13803">
    <property type="entry name" value="DUF4184"/>
    <property type="match status" value="1"/>
</dbReference>
<name>A0A4R1Y2T4_ACICA</name>
<comment type="caution">
    <text evidence="2">The sequence shown here is derived from an EMBL/GenBank/DDBJ whole genome shotgun (WGS) entry which is preliminary data.</text>
</comment>
<feature type="transmembrane region" description="Helical" evidence="1">
    <location>
        <begin position="83"/>
        <end position="100"/>
    </location>
</feature>
<keyword evidence="3" id="KW-1185">Reference proteome</keyword>
<dbReference type="Proteomes" id="UP000294963">
    <property type="component" value="Unassembled WGS sequence"/>
</dbReference>
<sequence length="224" mass="26003">MTGVVVGSMAPDFEYFLTLKMSGQFGHTLLGIFIFDLPVAIAVAFLFHYCIRNTLIENLPKTWAEKFWIYRQHSWFEFFKQHYGMIFFSFIIGIFTHVIWDAFTHRHGVAVENIALLQDSIELIQHQVPIYKLLQHGSSLFGLALMIWMLSRLQPCALNFRQATLRARCLYWLSIVILAIALLSIWAFINTELMFKIGHVVVATIACGFWSVLLVSLMWRHREA</sequence>
<gene>
    <name evidence="2" type="ORF">EC844_101160</name>
</gene>
<accession>A0A4R1Y2T4</accession>
<keyword evidence="1" id="KW-0812">Transmembrane</keyword>
<evidence type="ECO:0000256" key="1">
    <source>
        <dbReference type="SAM" id="Phobius"/>
    </source>
</evidence>
<feature type="transmembrane region" description="Helical" evidence="1">
    <location>
        <begin position="29"/>
        <end position="51"/>
    </location>
</feature>
<reference evidence="2 3" key="1">
    <citation type="submission" date="2019-03" db="EMBL/GenBank/DDBJ databases">
        <title>Genomic analyses of the natural microbiome of Caenorhabditis elegans.</title>
        <authorList>
            <person name="Samuel B."/>
        </authorList>
    </citation>
    <scope>NUCLEOTIDE SEQUENCE [LARGE SCALE GENOMIC DNA]</scope>
    <source>
        <strain evidence="2 3">JUb89</strain>
    </source>
</reference>
<proteinExistence type="predicted"/>
<keyword evidence="1" id="KW-1133">Transmembrane helix</keyword>